<reference evidence="2" key="1">
    <citation type="journal article" date="2014" name="Int. J. Syst. Evol. Microbiol.">
        <title>Complete genome sequence of Corynebacterium casei LMG S-19264T (=DSM 44701T), isolated from a smear-ripened cheese.</title>
        <authorList>
            <consortium name="US DOE Joint Genome Institute (JGI-PGF)"/>
            <person name="Walter F."/>
            <person name="Albersmeier A."/>
            <person name="Kalinowski J."/>
            <person name="Ruckert C."/>
        </authorList>
    </citation>
    <scope>NUCLEOTIDE SEQUENCE</scope>
    <source>
        <strain evidence="2">KCTC 42650</strain>
    </source>
</reference>
<keyword evidence="1" id="KW-0472">Membrane</keyword>
<feature type="transmembrane region" description="Helical" evidence="1">
    <location>
        <begin position="64"/>
        <end position="84"/>
    </location>
</feature>
<reference evidence="2" key="2">
    <citation type="submission" date="2020-09" db="EMBL/GenBank/DDBJ databases">
        <authorList>
            <person name="Sun Q."/>
            <person name="Kim S."/>
        </authorList>
    </citation>
    <scope>NUCLEOTIDE SEQUENCE</scope>
    <source>
        <strain evidence="2">KCTC 42650</strain>
    </source>
</reference>
<evidence type="ECO:0000256" key="1">
    <source>
        <dbReference type="SAM" id="Phobius"/>
    </source>
</evidence>
<proteinExistence type="predicted"/>
<keyword evidence="1" id="KW-0812">Transmembrane</keyword>
<organism evidence="2 3">
    <name type="scientific">Seohaeicola zhoushanensis</name>
    <dbReference type="NCBI Taxonomy" id="1569283"/>
    <lineage>
        <taxon>Bacteria</taxon>
        <taxon>Pseudomonadati</taxon>
        <taxon>Pseudomonadota</taxon>
        <taxon>Alphaproteobacteria</taxon>
        <taxon>Rhodobacterales</taxon>
        <taxon>Roseobacteraceae</taxon>
        <taxon>Seohaeicola</taxon>
    </lineage>
</organism>
<accession>A0A8J3M6A8</accession>
<protein>
    <submittedName>
        <fullName evidence="2">Uncharacterized protein</fullName>
    </submittedName>
</protein>
<gene>
    <name evidence="2" type="ORF">GCM10017056_10430</name>
</gene>
<keyword evidence="1" id="KW-1133">Transmembrane helix</keyword>
<name>A0A8J3M6A8_9RHOB</name>
<dbReference type="EMBL" id="BNCJ01000002">
    <property type="protein sequence ID" value="GHF40748.1"/>
    <property type="molecule type" value="Genomic_DNA"/>
</dbReference>
<dbReference type="Proteomes" id="UP000626220">
    <property type="component" value="Unassembled WGS sequence"/>
</dbReference>
<dbReference type="AlphaFoldDB" id="A0A8J3M6A8"/>
<evidence type="ECO:0000313" key="2">
    <source>
        <dbReference type="EMBL" id="GHF40748.1"/>
    </source>
</evidence>
<feature type="transmembrane region" description="Helical" evidence="1">
    <location>
        <begin position="140"/>
        <end position="165"/>
    </location>
</feature>
<sequence>MARAGVFLGLMGLAVLVAAAFGALHNQVSYTVGPDYFHAFKFRQFTIPREMDPRLGAAEVGVLASWWMGVLIGLPPFVMGVLTLRPAARFFRVGLAAIALAAFVTALTSLAGLVFGLYVVTPETAAAVTLPIKVGDPVGFLRAGMMHNASYLGGFLGTIAAFWLVRRRARATA</sequence>
<comment type="caution">
    <text evidence="2">The sequence shown here is derived from an EMBL/GenBank/DDBJ whole genome shotgun (WGS) entry which is preliminary data.</text>
</comment>
<dbReference type="RefSeq" id="WP_189678982.1">
    <property type="nucleotide sequence ID" value="NZ_BNCJ01000002.1"/>
</dbReference>
<evidence type="ECO:0000313" key="3">
    <source>
        <dbReference type="Proteomes" id="UP000626220"/>
    </source>
</evidence>
<keyword evidence="3" id="KW-1185">Reference proteome</keyword>
<feature type="transmembrane region" description="Helical" evidence="1">
    <location>
        <begin position="96"/>
        <end position="120"/>
    </location>
</feature>